<dbReference type="EMBL" id="VDFQ02000004">
    <property type="protein sequence ID" value="KAA1422194.1"/>
    <property type="molecule type" value="Genomic_DNA"/>
</dbReference>
<feature type="transmembrane region" description="Helical" evidence="1">
    <location>
        <begin position="148"/>
        <end position="169"/>
    </location>
</feature>
<protein>
    <submittedName>
        <fullName evidence="2">DoxX family membrane protein</fullName>
    </submittedName>
</protein>
<reference evidence="2 3" key="1">
    <citation type="submission" date="2019-09" db="EMBL/GenBank/DDBJ databases">
        <title>Mumia zhuanghuii sp. nov. isolated from the intestinal contents of plateau pika (Ochotona curzoniae) in the Qinghai-Tibet plateau of China.</title>
        <authorList>
            <person name="Tian Z."/>
        </authorList>
    </citation>
    <scope>NUCLEOTIDE SEQUENCE [LARGE SCALE GENOMIC DNA]</scope>
    <source>
        <strain evidence="3">350</strain>
    </source>
</reference>
<proteinExistence type="predicted"/>
<keyword evidence="1" id="KW-0812">Transmembrane</keyword>
<name>A0A5Q6RVV8_9ACTN</name>
<dbReference type="RefSeq" id="WP_149770151.1">
    <property type="nucleotide sequence ID" value="NZ_VDFQ02000004.1"/>
</dbReference>
<dbReference type="Proteomes" id="UP000307768">
    <property type="component" value="Unassembled WGS sequence"/>
</dbReference>
<evidence type="ECO:0000313" key="3">
    <source>
        <dbReference type="Proteomes" id="UP000307768"/>
    </source>
</evidence>
<feature type="transmembrane region" description="Helical" evidence="1">
    <location>
        <begin position="28"/>
        <end position="48"/>
    </location>
</feature>
<organism evidence="2 3">
    <name type="scientific">Mumia zhuanghuii</name>
    <dbReference type="NCBI Taxonomy" id="2585211"/>
    <lineage>
        <taxon>Bacteria</taxon>
        <taxon>Bacillati</taxon>
        <taxon>Actinomycetota</taxon>
        <taxon>Actinomycetes</taxon>
        <taxon>Propionibacteriales</taxon>
        <taxon>Nocardioidaceae</taxon>
        <taxon>Mumia</taxon>
    </lineage>
</organism>
<gene>
    <name evidence="2" type="ORF">FE697_013535</name>
</gene>
<feature type="transmembrane region" description="Helical" evidence="1">
    <location>
        <begin position="98"/>
        <end position="128"/>
    </location>
</feature>
<dbReference type="OrthoDB" id="3253635at2"/>
<sequence>MAGSETNTGGAHALPSSGEIQPVVSLPVARALALLRMAIGFTFLWAFFDKTFGLTFSTPTDESWLDGVSPTDGYLSNAADGPFEGFYHAIAGQWWADWLFMLGLLGIGVSLLLGIAIRIGAACGALMYFLMWTVALPPATNPVIDDHIIGLLAVVVCGLALAGDTWGLGRTWGALDLVKANAWLR</sequence>
<accession>A0A5Q6RVV8</accession>
<keyword evidence="1" id="KW-0472">Membrane</keyword>
<evidence type="ECO:0000256" key="1">
    <source>
        <dbReference type="SAM" id="Phobius"/>
    </source>
</evidence>
<keyword evidence="1" id="KW-1133">Transmembrane helix</keyword>
<dbReference type="AlphaFoldDB" id="A0A5Q6RVV8"/>
<evidence type="ECO:0000313" key="2">
    <source>
        <dbReference type="EMBL" id="KAA1422194.1"/>
    </source>
</evidence>
<comment type="caution">
    <text evidence="2">The sequence shown here is derived from an EMBL/GenBank/DDBJ whole genome shotgun (WGS) entry which is preliminary data.</text>
</comment>